<keyword evidence="2" id="KW-0436">Ligase</keyword>
<dbReference type="PANTHER" id="PTHR24096">
    <property type="entry name" value="LONG-CHAIN-FATTY-ACID--COA LIGASE"/>
    <property type="match status" value="1"/>
</dbReference>
<dbReference type="AlphaFoldDB" id="A0A427XXP8"/>
<feature type="domain" description="AMP-dependent synthetase/ligase" evidence="3">
    <location>
        <begin position="189"/>
        <end position="271"/>
    </location>
</feature>
<reference evidence="4 5" key="1">
    <citation type="submission" date="2018-11" db="EMBL/GenBank/DDBJ databases">
        <title>Genome sequence of Saitozyma podzolica DSM 27192.</title>
        <authorList>
            <person name="Aliyu H."/>
            <person name="Gorte O."/>
            <person name="Ochsenreither K."/>
        </authorList>
    </citation>
    <scope>NUCLEOTIDE SEQUENCE [LARGE SCALE GENOMIC DNA]</scope>
    <source>
        <strain evidence="4 5">DSM 27192</strain>
    </source>
</reference>
<name>A0A427XXP8_9TREE</name>
<evidence type="ECO:0000313" key="5">
    <source>
        <dbReference type="Proteomes" id="UP000279259"/>
    </source>
</evidence>
<evidence type="ECO:0000256" key="1">
    <source>
        <dbReference type="ARBA" id="ARBA00006432"/>
    </source>
</evidence>
<proteinExistence type="inferred from homology"/>
<dbReference type="Gene3D" id="3.40.50.980">
    <property type="match status" value="2"/>
</dbReference>
<organism evidence="4 5">
    <name type="scientific">Saitozyma podzolica</name>
    <dbReference type="NCBI Taxonomy" id="1890683"/>
    <lineage>
        <taxon>Eukaryota</taxon>
        <taxon>Fungi</taxon>
        <taxon>Dikarya</taxon>
        <taxon>Basidiomycota</taxon>
        <taxon>Agaricomycotina</taxon>
        <taxon>Tremellomycetes</taxon>
        <taxon>Tremellales</taxon>
        <taxon>Trimorphomycetaceae</taxon>
        <taxon>Saitozyma</taxon>
    </lineage>
</organism>
<dbReference type="PANTHER" id="PTHR24096:SF149">
    <property type="entry name" value="AMP-BINDING DOMAIN-CONTAINING PROTEIN-RELATED"/>
    <property type="match status" value="1"/>
</dbReference>
<keyword evidence="5" id="KW-1185">Reference proteome</keyword>
<dbReference type="STRING" id="1890683.A0A427XXP8"/>
<feature type="domain" description="AMP-dependent synthetase/ligase" evidence="3">
    <location>
        <begin position="52"/>
        <end position="117"/>
    </location>
</feature>
<sequence length="272" mass="30109">MSRIHGPGYTAEPILPRCSVFEYLFPTGQASYPSPDPKGVAYIDAPRLGTEMLGLKRGDVACVYGMNSLEWVNAAMGCQAAGIIVSPTNYGSTPSELLYQLVDSTAKIIFIQPVLLPTLQKALYLPNAPKFPDNRIILLCRRPDKSDGRFTGPKAFNLCHGNQATRRPRRSFAIRPEQPVGLKASRRLRKGQDVFLGILPFGPMYGLTLLLHQPLTVGFPVVVQPRFEEISVLTAIQRYRITWALVVPPVLIALLHSKNVPRFDLSSLRGML</sequence>
<evidence type="ECO:0000256" key="2">
    <source>
        <dbReference type="ARBA" id="ARBA00022598"/>
    </source>
</evidence>
<comment type="similarity">
    <text evidence="1">Belongs to the ATP-dependent AMP-binding enzyme family.</text>
</comment>
<dbReference type="Pfam" id="PF00501">
    <property type="entry name" value="AMP-binding"/>
    <property type="match status" value="2"/>
</dbReference>
<dbReference type="SUPFAM" id="SSF56801">
    <property type="entry name" value="Acetyl-CoA synthetase-like"/>
    <property type="match status" value="1"/>
</dbReference>
<gene>
    <name evidence="4" type="ORF">EHS25_005552</name>
</gene>
<dbReference type="EMBL" id="RSCD01000024">
    <property type="protein sequence ID" value="RSH83648.1"/>
    <property type="molecule type" value="Genomic_DNA"/>
</dbReference>
<dbReference type="Proteomes" id="UP000279259">
    <property type="component" value="Unassembled WGS sequence"/>
</dbReference>
<evidence type="ECO:0000313" key="4">
    <source>
        <dbReference type="EMBL" id="RSH83648.1"/>
    </source>
</evidence>
<protein>
    <recommendedName>
        <fullName evidence="3">AMP-dependent synthetase/ligase domain-containing protein</fullName>
    </recommendedName>
</protein>
<accession>A0A427XXP8</accession>
<comment type="caution">
    <text evidence="4">The sequence shown here is derived from an EMBL/GenBank/DDBJ whole genome shotgun (WGS) entry which is preliminary data.</text>
</comment>
<dbReference type="InterPro" id="IPR000873">
    <property type="entry name" value="AMP-dep_synth/lig_dom"/>
</dbReference>
<dbReference type="OrthoDB" id="1898221at2759"/>
<dbReference type="GO" id="GO:0016405">
    <property type="term" value="F:CoA-ligase activity"/>
    <property type="evidence" value="ECO:0007669"/>
    <property type="project" value="TreeGrafter"/>
</dbReference>
<evidence type="ECO:0000259" key="3">
    <source>
        <dbReference type="Pfam" id="PF00501"/>
    </source>
</evidence>